<keyword evidence="5" id="KW-1185">Reference proteome</keyword>
<evidence type="ECO:0000313" key="5">
    <source>
        <dbReference type="Proteomes" id="UP001596101"/>
    </source>
</evidence>
<comment type="caution">
    <text evidence="4">The sequence shown here is derived from an EMBL/GenBank/DDBJ whole genome shotgun (WGS) entry which is preliminary data.</text>
</comment>
<dbReference type="InterPro" id="IPR016162">
    <property type="entry name" value="Ald_DH_N"/>
</dbReference>
<evidence type="ECO:0000259" key="3">
    <source>
        <dbReference type="Pfam" id="PF00171"/>
    </source>
</evidence>
<dbReference type="EC" id="1.2.1.-" evidence="4"/>
<keyword evidence="2 4" id="KW-0560">Oxidoreductase</keyword>
<dbReference type="RefSeq" id="WP_379753696.1">
    <property type="nucleotide sequence ID" value="NZ_JBHSMR010000013.1"/>
</dbReference>
<dbReference type="Gene3D" id="3.40.605.10">
    <property type="entry name" value="Aldehyde Dehydrogenase, Chain A, domain 1"/>
    <property type="match status" value="1"/>
</dbReference>
<dbReference type="GO" id="GO:0016491">
    <property type="term" value="F:oxidoreductase activity"/>
    <property type="evidence" value="ECO:0007669"/>
    <property type="project" value="UniProtKB-KW"/>
</dbReference>
<dbReference type="Proteomes" id="UP001596101">
    <property type="component" value="Unassembled WGS sequence"/>
</dbReference>
<dbReference type="PANTHER" id="PTHR43353">
    <property type="entry name" value="SUCCINATE-SEMIALDEHYDE DEHYDROGENASE, MITOCHONDRIAL"/>
    <property type="match status" value="1"/>
</dbReference>
<sequence length="481" mass="50567">MTTSSYPDTRLLIANEWQEASGGKTIPVVNPATGQPIGTVAHASIADLDRALAAAQQGFETWRAVPAFERAAIMRRAAQLLRERAGDIARLLTQEQGKPLVEAKGETLAGADIIDWFAAEGMRVYGRIVPSRNPAAQQLVLKEPVGPVAAFTPWNFPINQIVRKLGAALGTGCSFLCKAPEETPASPAALLQCFVDAGIPPGVVGLVFGDPAEISSYLIPHPVIRKVTFTGSTPVGKQLAALAGAHMKRVTMELGGHAPVIVAEDADVALAVKAAGGAKFRNAGQVCISPTRFLVHNAVKEEFTRAFVAHAERIKLGNGLEEGTTLGPLANARRLTAMAKVVEDAQAKGATLAFGGARVGDAGNFFAPTILADVPLEASVFNDEPFGPVAAIRGFDSLDDAINEANRLPYGLAGYAFTRSIKNAHQLMNRVEVGMLWINQPATPSAEMPFGGIKDSGYGTEGGPEAMEGYLNTKAVSMVGV</sequence>
<reference evidence="5" key="1">
    <citation type="journal article" date="2019" name="Int. J. Syst. Evol. Microbiol.">
        <title>The Global Catalogue of Microorganisms (GCM) 10K type strain sequencing project: providing services to taxonomists for standard genome sequencing and annotation.</title>
        <authorList>
            <consortium name="The Broad Institute Genomics Platform"/>
            <consortium name="The Broad Institute Genome Sequencing Center for Infectious Disease"/>
            <person name="Wu L."/>
            <person name="Ma J."/>
        </authorList>
    </citation>
    <scope>NUCLEOTIDE SEQUENCE [LARGE SCALE GENOMIC DNA]</scope>
    <source>
        <strain evidence="5">CCUG 43111</strain>
    </source>
</reference>
<evidence type="ECO:0000256" key="1">
    <source>
        <dbReference type="ARBA" id="ARBA00009986"/>
    </source>
</evidence>
<protein>
    <submittedName>
        <fullName evidence="4">NAD-dependent succinate-semialdehyde dehydrogenase</fullName>
        <ecNumber evidence="4">1.2.1.-</ecNumber>
    </submittedName>
</protein>
<dbReference type="InterPro" id="IPR016161">
    <property type="entry name" value="Ald_DH/histidinol_DH"/>
</dbReference>
<gene>
    <name evidence="4" type="ORF">ACFPQ5_08790</name>
</gene>
<dbReference type="InterPro" id="IPR016163">
    <property type="entry name" value="Ald_DH_C"/>
</dbReference>
<dbReference type="InterPro" id="IPR050740">
    <property type="entry name" value="Aldehyde_DH_Superfamily"/>
</dbReference>
<dbReference type="PANTHER" id="PTHR43353:SF5">
    <property type="entry name" value="SUCCINATE-SEMIALDEHYDE DEHYDROGENASE, MITOCHONDRIAL"/>
    <property type="match status" value="1"/>
</dbReference>
<evidence type="ECO:0000256" key="2">
    <source>
        <dbReference type="ARBA" id="ARBA00023002"/>
    </source>
</evidence>
<comment type="similarity">
    <text evidence="1">Belongs to the aldehyde dehydrogenase family.</text>
</comment>
<proteinExistence type="inferred from homology"/>
<dbReference type="InterPro" id="IPR015590">
    <property type="entry name" value="Aldehyde_DH_dom"/>
</dbReference>
<feature type="domain" description="Aldehyde dehydrogenase" evidence="3">
    <location>
        <begin position="17"/>
        <end position="476"/>
    </location>
</feature>
<name>A0ABW0MMT8_9BURK</name>
<organism evidence="4 5">
    <name type="scientific">Massilia suwonensis</name>
    <dbReference type="NCBI Taxonomy" id="648895"/>
    <lineage>
        <taxon>Bacteria</taxon>
        <taxon>Pseudomonadati</taxon>
        <taxon>Pseudomonadota</taxon>
        <taxon>Betaproteobacteria</taxon>
        <taxon>Burkholderiales</taxon>
        <taxon>Oxalobacteraceae</taxon>
        <taxon>Telluria group</taxon>
        <taxon>Massilia</taxon>
    </lineage>
</organism>
<evidence type="ECO:0000313" key="4">
    <source>
        <dbReference type="EMBL" id="MFC5478283.1"/>
    </source>
</evidence>
<dbReference type="Gene3D" id="3.40.309.10">
    <property type="entry name" value="Aldehyde Dehydrogenase, Chain A, domain 2"/>
    <property type="match status" value="1"/>
</dbReference>
<dbReference type="CDD" id="cd07103">
    <property type="entry name" value="ALDH_F5_SSADH_GabD"/>
    <property type="match status" value="1"/>
</dbReference>
<dbReference type="EMBL" id="JBHSMR010000013">
    <property type="protein sequence ID" value="MFC5478283.1"/>
    <property type="molecule type" value="Genomic_DNA"/>
</dbReference>
<dbReference type="Pfam" id="PF00171">
    <property type="entry name" value="Aldedh"/>
    <property type="match status" value="1"/>
</dbReference>
<accession>A0ABW0MMT8</accession>
<dbReference type="SUPFAM" id="SSF53720">
    <property type="entry name" value="ALDH-like"/>
    <property type="match status" value="1"/>
</dbReference>